<keyword evidence="2 7" id="KW-0813">Transport</keyword>
<evidence type="ECO:0000256" key="6">
    <source>
        <dbReference type="ARBA" id="ARBA00023136"/>
    </source>
</evidence>
<protein>
    <recommendedName>
        <fullName evidence="8">ABC transmembrane type-1 domain-containing protein</fullName>
    </recommendedName>
</protein>
<dbReference type="GO" id="GO:0005886">
    <property type="term" value="C:plasma membrane"/>
    <property type="evidence" value="ECO:0007669"/>
    <property type="project" value="UniProtKB-SubCell"/>
</dbReference>
<reference evidence="9" key="1">
    <citation type="submission" date="2016-01" db="EMBL/GenBank/DDBJ databases">
        <authorList>
            <person name="Mcilroy J.S."/>
            <person name="Karst M S."/>
            <person name="Albertsen M."/>
        </authorList>
    </citation>
    <scope>NUCLEOTIDE SEQUENCE</scope>
    <source>
        <strain evidence="9">Cfx-K</strain>
    </source>
</reference>
<dbReference type="GO" id="GO:0055085">
    <property type="term" value="P:transmembrane transport"/>
    <property type="evidence" value="ECO:0007669"/>
    <property type="project" value="InterPro"/>
</dbReference>
<evidence type="ECO:0000256" key="7">
    <source>
        <dbReference type="RuleBase" id="RU363032"/>
    </source>
</evidence>
<keyword evidence="4 7" id="KW-0812">Transmembrane</keyword>
<dbReference type="PANTHER" id="PTHR30465">
    <property type="entry name" value="INNER MEMBRANE ABC TRANSPORTER"/>
    <property type="match status" value="1"/>
</dbReference>
<dbReference type="Pfam" id="PF00528">
    <property type="entry name" value="BPD_transp_1"/>
    <property type="match status" value="1"/>
</dbReference>
<comment type="similarity">
    <text evidence="7">Belongs to the binding-protein-dependent transport system permease family.</text>
</comment>
<name>A0A161KAR9_9CHLR</name>
<evidence type="ECO:0000313" key="10">
    <source>
        <dbReference type="Proteomes" id="UP000215027"/>
    </source>
</evidence>
<feature type="transmembrane region" description="Helical" evidence="7">
    <location>
        <begin position="12"/>
        <end position="33"/>
    </location>
</feature>
<dbReference type="PANTHER" id="PTHR30465:SF0">
    <property type="entry name" value="OLIGOPEPTIDE TRANSPORT SYSTEM PERMEASE PROTEIN APPB"/>
    <property type="match status" value="1"/>
</dbReference>
<keyword evidence="6 7" id="KW-0472">Membrane</keyword>
<dbReference type="RefSeq" id="WP_095043477.1">
    <property type="nucleotide sequence ID" value="NZ_LN890655.1"/>
</dbReference>
<proteinExistence type="inferred from homology"/>
<accession>A0A161KAR9</accession>
<feature type="domain" description="ABC transmembrane type-1" evidence="8">
    <location>
        <begin position="104"/>
        <end position="339"/>
    </location>
</feature>
<comment type="subcellular location">
    <subcellularLocation>
        <location evidence="1 7">Cell membrane</location>
        <topology evidence="1 7">Multi-pass membrane protein</topology>
    </subcellularLocation>
</comment>
<evidence type="ECO:0000259" key="8">
    <source>
        <dbReference type="PROSITE" id="PS50928"/>
    </source>
</evidence>
<sequence length="353" mass="39583">MFLKQIALRLLMIPLTLLIVTAALYGIIMLAPAEERASLYLPPRLPLLSAEEMQNVMDRLIAEHGLNDPYPVQYARWLGDLLRGDWGWSPTFNEDVLVLLKRRLPVTAELTFYSVLTLIPVALAMGVMAGWRARRPFDRGFRLAAFVATSVPPFILGLFLLSIFYVGLNWFPPGRTGIYSLTLSNSDFRTITGFLTFDGLLNGRPDVVIDALRRLVLPVFTLSLLYWATIARVTRVAMIEEKNKAYMEAARARGLRERQLEWRHAFRNAALPAFSAIVLSAAGLVTGVYVIEVVFNFKGLSELITKGFFVAPDAPLVLGFAIFSVLLVLPIMLVFDLLRTVLDPRLRDEGVDL</sequence>
<dbReference type="InterPro" id="IPR035906">
    <property type="entry name" value="MetI-like_sf"/>
</dbReference>
<feature type="transmembrane region" description="Helical" evidence="7">
    <location>
        <begin position="316"/>
        <end position="338"/>
    </location>
</feature>
<dbReference type="Gene3D" id="1.10.3720.10">
    <property type="entry name" value="MetI-like"/>
    <property type="match status" value="1"/>
</dbReference>
<feature type="transmembrane region" description="Helical" evidence="7">
    <location>
        <begin position="215"/>
        <end position="234"/>
    </location>
</feature>
<feature type="transmembrane region" description="Helical" evidence="7">
    <location>
        <begin position="143"/>
        <end position="166"/>
    </location>
</feature>
<dbReference type="KEGG" id="pbf:CFX0092_A2205"/>
<keyword evidence="5 7" id="KW-1133">Transmembrane helix</keyword>
<feature type="transmembrane region" description="Helical" evidence="7">
    <location>
        <begin position="110"/>
        <end position="131"/>
    </location>
</feature>
<dbReference type="EMBL" id="LN890655">
    <property type="protein sequence ID" value="CUS04083.2"/>
    <property type="molecule type" value="Genomic_DNA"/>
</dbReference>
<gene>
    <name evidence="9" type="ORF">CFX0092_A2205</name>
</gene>
<dbReference type="SUPFAM" id="SSF161098">
    <property type="entry name" value="MetI-like"/>
    <property type="match status" value="1"/>
</dbReference>
<feature type="transmembrane region" description="Helical" evidence="7">
    <location>
        <begin position="269"/>
        <end position="291"/>
    </location>
</feature>
<evidence type="ECO:0000313" key="9">
    <source>
        <dbReference type="EMBL" id="CUS04083.2"/>
    </source>
</evidence>
<dbReference type="AlphaFoldDB" id="A0A161KAR9"/>
<dbReference type="PROSITE" id="PS50928">
    <property type="entry name" value="ABC_TM1"/>
    <property type="match status" value="1"/>
</dbReference>
<dbReference type="Proteomes" id="UP000215027">
    <property type="component" value="Chromosome I"/>
</dbReference>
<evidence type="ECO:0000256" key="3">
    <source>
        <dbReference type="ARBA" id="ARBA00022475"/>
    </source>
</evidence>
<organism evidence="9 10">
    <name type="scientific">Candidatus Promineifilum breve</name>
    <dbReference type="NCBI Taxonomy" id="1806508"/>
    <lineage>
        <taxon>Bacteria</taxon>
        <taxon>Bacillati</taxon>
        <taxon>Chloroflexota</taxon>
        <taxon>Ardenticatenia</taxon>
        <taxon>Candidatus Promineifilales</taxon>
        <taxon>Candidatus Promineifilaceae</taxon>
        <taxon>Candidatus Promineifilum</taxon>
    </lineage>
</organism>
<keyword evidence="10" id="KW-1185">Reference proteome</keyword>
<dbReference type="InterPro" id="IPR000515">
    <property type="entry name" value="MetI-like"/>
</dbReference>
<evidence type="ECO:0000256" key="5">
    <source>
        <dbReference type="ARBA" id="ARBA00022989"/>
    </source>
</evidence>
<keyword evidence="3" id="KW-1003">Cell membrane</keyword>
<evidence type="ECO:0000256" key="1">
    <source>
        <dbReference type="ARBA" id="ARBA00004651"/>
    </source>
</evidence>
<evidence type="ECO:0000256" key="4">
    <source>
        <dbReference type="ARBA" id="ARBA00022692"/>
    </source>
</evidence>
<evidence type="ECO:0000256" key="2">
    <source>
        <dbReference type="ARBA" id="ARBA00022448"/>
    </source>
</evidence>
<dbReference type="CDD" id="cd06261">
    <property type="entry name" value="TM_PBP2"/>
    <property type="match status" value="1"/>
</dbReference>
<dbReference type="OrthoDB" id="9773683at2"/>